<dbReference type="OrthoDB" id="4704294at2"/>
<evidence type="ECO:0000313" key="2">
    <source>
        <dbReference type="EMBL" id="QFQ02554.1"/>
    </source>
</evidence>
<reference evidence="3" key="1">
    <citation type="submission" date="2019-10" db="EMBL/GenBank/DDBJ databases">
        <title>Complete genome sequence of Corynebacterium urogenitalis DSM 108747, isolated from the genital tract of a cow.</title>
        <authorList>
            <person name="Ruckert C."/>
            <person name="Ballas P."/>
            <person name="Wagener K."/>
            <person name="Drillich M."/>
            <person name="Kaempfer P."/>
            <person name="Busse H.-J."/>
            <person name="Ehling-Schulz M."/>
        </authorList>
    </citation>
    <scope>NUCLEOTIDE SEQUENCE [LARGE SCALE GENOMIC DNA]</scope>
    <source>
        <strain evidence="3">LMM 1652</strain>
    </source>
</reference>
<name>A0A5J6Z6F2_9CORY</name>
<accession>A0A5J6Z6F2</accession>
<dbReference type="InterPro" id="IPR003779">
    <property type="entry name" value="CMD-like"/>
</dbReference>
<dbReference type="Pfam" id="PF02627">
    <property type="entry name" value="CMD"/>
    <property type="match status" value="1"/>
</dbReference>
<dbReference type="GO" id="GO:0051920">
    <property type="term" value="F:peroxiredoxin activity"/>
    <property type="evidence" value="ECO:0007669"/>
    <property type="project" value="InterPro"/>
</dbReference>
<proteinExistence type="predicted"/>
<dbReference type="PANTHER" id="PTHR34846">
    <property type="entry name" value="4-CARBOXYMUCONOLACTONE DECARBOXYLASE FAMILY PROTEIN (AFU_ORTHOLOGUE AFUA_6G11590)"/>
    <property type="match status" value="1"/>
</dbReference>
<dbReference type="PANTHER" id="PTHR34846:SF5">
    <property type="entry name" value="CARBOXYMUCONOLACTONE DECARBOXYLASE-LIKE DOMAIN-CONTAINING PROTEIN"/>
    <property type="match status" value="1"/>
</dbReference>
<dbReference type="Gene3D" id="1.20.1290.10">
    <property type="entry name" value="AhpD-like"/>
    <property type="match status" value="1"/>
</dbReference>
<organism evidence="2 3">
    <name type="scientific">Corynebacterium urogenitale</name>
    <dbReference type="NCBI Taxonomy" id="2487892"/>
    <lineage>
        <taxon>Bacteria</taxon>
        <taxon>Bacillati</taxon>
        <taxon>Actinomycetota</taxon>
        <taxon>Actinomycetes</taxon>
        <taxon>Mycobacteriales</taxon>
        <taxon>Corynebacteriaceae</taxon>
        <taxon>Corynebacterium</taxon>
    </lineage>
</organism>
<evidence type="ECO:0000313" key="3">
    <source>
        <dbReference type="Proteomes" id="UP000326711"/>
    </source>
</evidence>
<evidence type="ECO:0000259" key="1">
    <source>
        <dbReference type="Pfam" id="PF02627"/>
    </source>
</evidence>
<dbReference type="SUPFAM" id="SSF69118">
    <property type="entry name" value="AhpD-like"/>
    <property type="match status" value="1"/>
</dbReference>
<dbReference type="InterPro" id="IPR029032">
    <property type="entry name" value="AhpD-like"/>
</dbReference>
<dbReference type="AlphaFoldDB" id="A0A5J6Z6F2"/>
<keyword evidence="3" id="KW-1185">Reference proteome</keyword>
<protein>
    <submittedName>
        <fullName evidence="2">Carboxymuconolactone decarboxylase family protein</fullName>
    </submittedName>
</protein>
<sequence length="184" mass="20319">MSTSFTKTGYRGPGPADPSELGPVIGTIARIGARVQGRKTLGVFATIGRAPRLFRGWLLYSATMMPFGYLSRKETELIILRVAHLRGADYEYDQHKDLAARAGLTPEEIAATAQERHGFVGRWATLLDAAGEIVKDRNLSDLTWTRLSGVLNKREQVAFTMLVTQYDGLATALDVLDVPIDERR</sequence>
<dbReference type="Proteomes" id="UP000326711">
    <property type="component" value="Chromosome"/>
</dbReference>
<dbReference type="RefSeq" id="WP_151902901.1">
    <property type="nucleotide sequence ID" value="NZ_CP045032.1"/>
</dbReference>
<dbReference type="KEGG" id="cuo:CUROG_05955"/>
<dbReference type="EMBL" id="CP045032">
    <property type="protein sequence ID" value="QFQ02554.1"/>
    <property type="molecule type" value="Genomic_DNA"/>
</dbReference>
<feature type="domain" description="Carboxymuconolactone decarboxylase-like" evidence="1">
    <location>
        <begin position="51"/>
        <end position="115"/>
    </location>
</feature>
<gene>
    <name evidence="2" type="ORF">CUROG_05955</name>
</gene>